<feature type="non-terminal residue" evidence="1">
    <location>
        <position position="1"/>
    </location>
</feature>
<organism evidence="1 2">
    <name type="scientific">Racocetra persica</name>
    <dbReference type="NCBI Taxonomy" id="160502"/>
    <lineage>
        <taxon>Eukaryota</taxon>
        <taxon>Fungi</taxon>
        <taxon>Fungi incertae sedis</taxon>
        <taxon>Mucoromycota</taxon>
        <taxon>Glomeromycotina</taxon>
        <taxon>Glomeromycetes</taxon>
        <taxon>Diversisporales</taxon>
        <taxon>Gigasporaceae</taxon>
        <taxon>Racocetra</taxon>
    </lineage>
</organism>
<protein>
    <submittedName>
        <fullName evidence="1">12183_t:CDS:1</fullName>
    </submittedName>
</protein>
<proteinExistence type="predicted"/>
<dbReference type="EMBL" id="CAJVQC010064545">
    <property type="protein sequence ID" value="CAG8804641.1"/>
    <property type="molecule type" value="Genomic_DNA"/>
</dbReference>
<evidence type="ECO:0000313" key="1">
    <source>
        <dbReference type="EMBL" id="CAG8804641.1"/>
    </source>
</evidence>
<reference evidence="1" key="1">
    <citation type="submission" date="2021-06" db="EMBL/GenBank/DDBJ databases">
        <authorList>
            <person name="Kallberg Y."/>
            <person name="Tangrot J."/>
            <person name="Rosling A."/>
        </authorList>
    </citation>
    <scope>NUCLEOTIDE SEQUENCE</scope>
    <source>
        <strain evidence="1">MA461A</strain>
    </source>
</reference>
<gene>
    <name evidence="1" type="ORF">RPERSI_LOCUS21757</name>
</gene>
<evidence type="ECO:0000313" key="2">
    <source>
        <dbReference type="Proteomes" id="UP000789920"/>
    </source>
</evidence>
<comment type="caution">
    <text evidence="1">The sequence shown here is derived from an EMBL/GenBank/DDBJ whole genome shotgun (WGS) entry which is preliminary data.</text>
</comment>
<sequence length="87" mass="9400">RLRAAYNLIENGIDALIARGGDGTLTGADTLRSEWPDLTKELIQTGELTKEVAPHVNLTIVGIAIDNISSTAFSHSRAFVIEVMGRH</sequence>
<dbReference type="Proteomes" id="UP000789920">
    <property type="component" value="Unassembled WGS sequence"/>
</dbReference>
<accession>A0ACA9RRV4</accession>
<feature type="non-terminal residue" evidence="1">
    <location>
        <position position="87"/>
    </location>
</feature>
<name>A0ACA9RRV4_9GLOM</name>
<keyword evidence="2" id="KW-1185">Reference proteome</keyword>